<accession>A0A3N9TI64</accession>
<dbReference type="RefSeq" id="WP_124936010.1">
    <property type="nucleotide sequence ID" value="NZ_RJVQ01000002.1"/>
</dbReference>
<dbReference type="InterPro" id="IPR050298">
    <property type="entry name" value="Gram-neg_bact_OMP"/>
</dbReference>
<evidence type="ECO:0000256" key="1">
    <source>
        <dbReference type="ARBA" id="ARBA00004571"/>
    </source>
</evidence>
<sequence length="328" mass="35873">MKKKLIAIAVAIGASSGTAQAAEVYSMNGVTLNLYGEVEIQYIKIQDPDYQSEWNLDEANFGFDLQYEMTEDLTMGATLGIDANNTDFDGSSTDNDDVTRTDTYGKIVYKKSNTFTFGTQSTILDDAGIGRDYAFGFTSYYDRMNTSGDQVLKYKYDGGEIFYGGISYMQYRNTTASDHDTGDYQTDGSIGARIEDINLSAFVAESKTQGLDGLTYVLQSEYTYGDWNFAATYGNTKTEQGSGNADTNSRIYGATASYFDGGRLEYAAGYSNVDTTGSTTATNNKETNDFYVNVTYTLIDEVAVYAELGVSDDKDETTGYVIGLDAAF</sequence>
<dbReference type="Pfam" id="PF13609">
    <property type="entry name" value="Porin_4"/>
    <property type="match status" value="1"/>
</dbReference>
<feature type="chain" id="PRO_5017954456" evidence="4">
    <location>
        <begin position="22"/>
        <end position="328"/>
    </location>
</feature>
<gene>
    <name evidence="6" type="ORF">EES38_04590</name>
</gene>
<dbReference type="Proteomes" id="UP000281112">
    <property type="component" value="Unassembled WGS sequence"/>
</dbReference>
<dbReference type="OrthoDB" id="6213950at2"/>
<dbReference type="AlphaFoldDB" id="A0A3N9TI64"/>
<feature type="signal peptide" evidence="4">
    <location>
        <begin position="1"/>
        <end position="21"/>
    </location>
</feature>
<dbReference type="SUPFAM" id="SSF56935">
    <property type="entry name" value="Porins"/>
    <property type="match status" value="1"/>
</dbReference>
<dbReference type="PANTHER" id="PTHR34501">
    <property type="entry name" value="PROTEIN YDDL-RELATED"/>
    <property type="match status" value="1"/>
</dbReference>
<organism evidence="6 7">
    <name type="scientific">Vibrio viridaestus</name>
    <dbReference type="NCBI Taxonomy" id="2487322"/>
    <lineage>
        <taxon>Bacteria</taxon>
        <taxon>Pseudomonadati</taxon>
        <taxon>Pseudomonadota</taxon>
        <taxon>Gammaproteobacteria</taxon>
        <taxon>Vibrionales</taxon>
        <taxon>Vibrionaceae</taxon>
        <taxon>Vibrio</taxon>
    </lineage>
</organism>
<protein>
    <submittedName>
        <fullName evidence="6">Porin</fullName>
    </submittedName>
</protein>
<evidence type="ECO:0000259" key="5">
    <source>
        <dbReference type="Pfam" id="PF13609"/>
    </source>
</evidence>
<evidence type="ECO:0000256" key="4">
    <source>
        <dbReference type="SAM" id="SignalP"/>
    </source>
</evidence>
<dbReference type="Gene3D" id="2.40.160.10">
    <property type="entry name" value="Porin"/>
    <property type="match status" value="1"/>
</dbReference>
<evidence type="ECO:0000313" key="6">
    <source>
        <dbReference type="EMBL" id="RQW63889.1"/>
    </source>
</evidence>
<comment type="caution">
    <text evidence="6">The sequence shown here is derived from an EMBL/GenBank/DDBJ whole genome shotgun (WGS) entry which is preliminary data.</text>
</comment>
<dbReference type="GO" id="GO:0009279">
    <property type="term" value="C:cell outer membrane"/>
    <property type="evidence" value="ECO:0007669"/>
    <property type="project" value="UniProtKB-SubCell"/>
</dbReference>
<keyword evidence="2 4" id="KW-0732">Signal</keyword>
<dbReference type="InterPro" id="IPR033900">
    <property type="entry name" value="Gram_neg_porin_domain"/>
</dbReference>
<keyword evidence="3" id="KW-0472">Membrane</keyword>
<proteinExistence type="predicted"/>
<reference evidence="6 7" key="1">
    <citation type="submission" date="2018-11" db="EMBL/GenBank/DDBJ databases">
        <title>Vibrio LJC006 sp. nov., isolated from seawater during the bloom of the enteromorpha.</title>
        <authorList>
            <person name="Liang J."/>
        </authorList>
    </citation>
    <scope>NUCLEOTIDE SEQUENCE [LARGE SCALE GENOMIC DNA]</scope>
    <source>
        <strain evidence="6 7">LJC006</strain>
    </source>
</reference>
<feature type="domain" description="Porin" evidence="5">
    <location>
        <begin position="10"/>
        <end position="315"/>
    </location>
</feature>
<name>A0A3N9TI64_9VIBR</name>
<dbReference type="PANTHER" id="PTHR34501:SF2">
    <property type="entry name" value="OUTER MEMBRANE PORIN F-RELATED"/>
    <property type="match status" value="1"/>
</dbReference>
<evidence type="ECO:0000313" key="7">
    <source>
        <dbReference type="Proteomes" id="UP000281112"/>
    </source>
</evidence>
<dbReference type="EMBL" id="RJVQ01000002">
    <property type="protein sequence ID" value="RQW63889.1"/>
    <property type="molecule type" value="Genomic_DNA"/>
</dbReference>
<comment type="subcellular location">
    <subcellularLocation>
        <location evidence="1">Cell outer membrane</location>
        <topology evidence="1">Multi-pass membrane protein</topology>
    </subcellularLocation>
</comment>
<keyword evidence="7" id="KW-1185">Reference proteome</keyword>
<dbReference type="GO" id="GO:0015288">
    <property type="term" value="F:porin activity"/>
    <property type="evidence" value="ECO:0007669"/>
    <property type="project" value="InterPro"/>
</dbReference>
<dbReference type="InterPro" id="IPR023614">
    <property type="entry name" value="Porin_dom_sf"/>
</dbReference>
<evidence type="ECO:0000256" key="3">
    <source>
        <dbReference type="ARBA" id="ARBA00023136"/>
    </source>
</evidence>
<evidence type="ECO:0000256" key="2">
    <source>
        <dbReference type="ARBA" id="ARBA00022729"/>
    </source>
</evidence>